<feature type="transmembrane region" description="Helical" evidence="1">
    <location>
        <begin position="71"/>
        <end position="90"/>
    </location>
</feature>
<accession>A0A2S8G2N0</accession>
<protein>
    <submittedName>
        <fullName evidence="2">Uncharacterized protein</fullName>
    </submittedName>
</protein>
<keyword evidence="1" id="KW-0472">Membrane</keyword>
<dbReference type="RefSeq" id="WP_105349913.1">
    <property type="nucleotide sequence ID" value="NZ_PUIA01000016.1"/>
</dbReference>
<dbReference type="EMBL" id="PUIA01000016">
    <property type="protein sequence ID" value="PQO38712.1"/>
    <property type="molecule type" value="Genomic_DNA"/>
</dbReference>
<evidence type="ECO:0000313" key="3">
    <source>
        <dbReference type="Proteomes" id="UP000240009"/>
    </source>
</evidence>
<comment type="caution">
    <text evidence="2">The sequence shown here is derived from an EMBL/GenBank/DDBJ whole genome shotgun (WGS) entry which is preliminary data.</text>
</comment>
<keyword evidence="1" id="KW-0812">Transmembrane</keyword>
<dbReference type="AlphaFoldDB" id="A0A2S8G2N0"/>
<reference evidence="2 3" key="1">
    <citation type="submission" date="2018-02" db="EMBL/GenBank/DDBJ databases">
        <title>Comparative genomes isolates from brazilian mangrove.</title>
        <authorList>
            <person name="Araujo J.E."/>
            <person name="Taketani R.G."/>
            <person name="Silva M.C.P."/>
            <person name="Loureco M.V."/>
            <person name="Andreote F.D."/>
        </authorList>
    </citation>
    <scope>NUCLEOTIDE SEQUENCE [LARGE SCALE GENOMIC DNA]</scope>
    <source>
        <strain evidence="2 3">HEX-2 MGV</strain>
    </source>
</reference>
<keyword evidence="1" id="KW-1133">Transmembrane helix</keyword>
<evidence type="ECO:0000256" key="1">
    <source>
        <dbReference type="SAM" id="Phobius"/>
    </source>
</evidence>
<name>A0A2S8G2N0_9BACT</name>
<feature type="transmembrane region" description="Helical" evidence="1">
    <location>
        <begin position="47"/>
        <end position="65"/>
    </location>
</feature>
<dbReference type="Proteomes" id="UP000240009">
    <property type="component" value="Unassembled WGS sequence"/>
</dbReference>
<proteinExistence type="predicted"/>
<gene>
    <name evidence="2" type="ORF">C5Y96_02190</name>
</gene>
<organism evidence="2 3">
    <name type="scientific">Blastopirellula marina</name>
    <dbReference type="NCBI Taxonomy" id="124"/>
    <lineage>
        <taxon>Bacteria</taxon>
        <taxon>Pseudomonadati</taxon>
        <taxon>Planctomycetota</taxon>
        <taxon>Planctomycetia</taxon>
        <taxon>Pirellulales</taxon>
        <taxon>Pirellulaceae</taxon>
        <taxon>Blastopirellula</taxon>
    </lineage>
</organism>
<sequence length="99" mass="10861">MSNTTKPDNQSNTLLDSVLSEEGDRSFRAVDNPSPQQPYKTSSDTKGLMILMVIGGVLTMGILLLTLPEWALPFVLGGFAGLFIAVKLVLEVRQLLRKR</sequence>
<evidence type="ECO:0000313" key="2">
    <source>
        <dbReference type="EMBL" id="PQO38712.1"/>
    </source>
</evidence>